<dbReference type="Proteomes" id="UP001153076">
    <property type="component" value="Unassembled WGS sequence"/>
</dbReference>
<evidence type="ECO:0000256" key="1">
    <source>
        <dbReference type="SAM" id="Phobius"/>
    </source>
</evidence>
<comment type="caution">
    <text evidence="2">The sequence shown here is derived from an EMBL/GenBank/DDBJ whole genome shotgun (WGS) entry which is preliminary data.</text>
</comment>
<evidence type="ECO:0000313" key="2">
    <source>
        <dbReference type="EMBL" id="KAJ8443711.1"/>
    </source>
</evidence>
<protein>
    <submittedName>
        <fullName evidence="2">Uncharacterized protein</fullName>
    </submittedName>
</protein>
<name>A0A9Q1KG91_9CARY</name>
<dbReference type="AlphaFoldDB" id="A0A9Q1KG91"/>
<keyword evidence="1" id="KW-1133">Transmembrane helix</keyword>
<accession>A0A9Q1KG91</accession>
<keyword evidence="3" id="KW-1185">Reference proteome</keyword>
<proteinExistence type="predicted"/>
<dbReference type="EMBL" id="JAKOGI010000113">
    <property type="protein sequence ID" value="KAJ8443711.1"/>
    <property type="molecule type" value="Genomic_DNA"/>
</dbReference>
<gene>
    <name evidence="2" type="ORF">Cgig2_029616</name>
</gene>
<keyword evidence="1" id="KW-0472">Membrane</keyword>
<evidence type="ECO:0000313" key="3">
    <source>
        <dbReference type="Proteomes" id="UP001153076"/>
    </source>
</evidence>
<reference evidence="2" key="1">
    <citation type="submission" date="2022-04" db="EMBL/GenBank/DDBJ databases">
        <title>Carnegiea gigantea Genome sequencing and assembly v2.</title>
        <authorList>
            <person name="Copetti D."/>
            <person name="Sanderson M.J."/>
            <person name="Burquez A."/>
            <person name="Wojciechowski M.F."/>
        </authorList>
    </citation>
    <scope>NUCLEOTIDE SEQUENCE</scope>
    <source>
        <strain evidence="2">SGP5-SGP5p</strain>
        <tissue evidence="2">Aerial part</tissue>
    </source>
</reference>
<sequence>MWYDDCKKHKCCYLGEAFAVNAGLLCCQRLVAGNLPRSSGVVFPDLLVSLWFLSFLRRPLQRPEVSVAAGGVFTPETYRQRLFRSPESRQSFIFCVFHVRSGRLKCSRARFVRFSFSVVAGRGFYLLVVTHSMRGGCKRFVAIESKSFNLTIVGTVEDVLKISENGRGRSTSVLLPENVALWLLRALGTFYKSKSSNWGNQVHQGSSIFLLESKRKRAEKFLQLSIINKGKKTFVIFPADWNERSWAKIFDALNEIQRVITELGMRASRSVSTHVYSRRNSFRNRRNRLRDSNGCNSEGSVCTNWPLDALLVYDTSSPSTDKAKCVDPALYKAKICGQAASNTFVPLARDVVVSHQVHMGSLDLQTRANDPMKIRFFRQSTAQYFLEKIEAFRSVDRVP</sequence>
<keyword evidence="1" id="KW-0812">Transmembrane</keyword>
<organism evidence="2 3">
    <name type="scientific">Carnegiea gigantea</name>
    <dbReference type="NCBI Taxonomy" id="171969"/>
    <lineage>
        <taxon>Eukaryota</taxon>
        <taxon>Viridiplantae</taxon>
        <taxon>Streptophyta</taxon>
        <taxon>Embryophyta</taxon>
        <taxon>Tracheophyta</taxon>
        <taxon>Spermatophyta</taxon>
        <taxon>Magnoliopsida</taxon>
        <taxon>eudicotyledons</taxon>
        <taxon>Gunneridae</taxon>
        <taxon>Pentapetalae</taxon>
        <taxon>Caryophyllales</taxon>
        <taxon>Cactineae</taxon>
        <taxon>Cactaceae</taxon>
        <taxon>Cactoideae</taxon>
        <taxon>Echinocereeae</taxon>
        <taxon>Carnegiea</taxon>
    </lineage>
</organism>
<feature type="transmembrane region" description="Helical" evidence="1">
    <location>
        <begin position="111"/>
        <end position="129"/>
    </location>
</feature>